<dbReference type="PANTHER" id="PTHR42085:SF1">
    <property type="entry name" value="F-BOX DOMAIN-CONTAINING PROTEIN"/>
    <property type="match status" value="1"/>
</dbReference>
<feature type="domain" description="DUF7730" evidence="2">
    <location>
        <begin position="141"/>
        <end position="260"/>
    </location>
</feature>
<organism evidence="3 4">
    <name type="scientific">Apiospora kogelbergensis</name>
    <dbReference type="NCBI Taxonomy" id="1337665"/>
    <lineage>
        <taxon>Eukaryota</taxon>
        <taxon>Fungi</taxon>
        <taxon>Dikarya</taxon>
        <taxon>Ascomycota</taxon>
        <taxon>Pezizomycotina</taxon>
        <taxon>Sordariomycetes</taxon>
        <taxon>Xylariomycetidae</taxon>
        <taxon>Amphisphaeriales</taxon>
        <taxon>Apiosporaceae</taxon>
        <taxon>Apiospora</taxon>
    </lineage>
</organism>
<protein>
    <recommendedName>
        <fullName evidence="2">DUF7730 domain-containing protein</fullName>
    </recommendedName>
</protein>
<evidence type="ECO:0000259" key="2">
    <source>
        <dbReference type="Pfam" id="PF24864"/>
    </source>
</evidence>
<accession>A0AAW0RBV2</accession>
<dbReference type="Pfam" id="PF24864">
    <property type="entry name" value="DUF7730"/>
    <property type="match status" value="1"/>
</dbReference>
<dbReference type="InterPro" id="IPR056632">
    <property type="entry name" value="DUF7730"/>
</dbReference>
<dbReference type="InterPro" id="IPR038883">
    <property type="entry name" value="AN11006-like"/>
</dbReference>
<feature type="region of interest" description="Disordered" evidence="1">
    <location>
        <begin position="1"/>
        <end position="21"/>
    </location>
</feature>
<dbReference type="Proteomes" id="UP001392437">
    <property type="component" value="Unassembled WGS sequence"/>
</dbReference>
<evidence type="ECO:0000313" key="4">
    <source>
        <dbReference type="Proteomes" id="UP001392437"/>
    </source>
</evidence>
<sequence length="347" mass="39728">MGVWNRGSRGGGGGGKTATTPKSYFLLLPPEIRHMIYDLLLGEPGIIEPEAHDRLVGWGPRPESWKATHRHIRSDSDPPSKILTAMVMHSQGRWHRSPRNVQLFSPRWPRRPPLSTDPYCWHSKHQLVCGDGDMLPLPTTQGPHYLNLMRTCRAVYSELLDRLYGANTISLCGADMVDVAAREWPRAGLARVAYVHVALIVNTERGWKSDLAWDRRRWRRELEKTVRTLAGAFPAMRQLDLEIAAPGEDLFLKSHHKALWRDLCEVLDKYLTASLTTKTADREWWRRKKRPQPPLEEFVLKVPICIWREPDEAGRQKCGNCLLSSWNECDYQRLKAAICGKETTQSA</sequence>
<gene>
    <name evidence="3" type="ORF">PG999_000465</name>
</gene>
<reference evidence="3 4" key="1">
    <citation type="submission" date="2023-01" db="EMBL/GenBank/DDBJ databases">
        <title>Analysis of 21 Apiospora genomes using comparative genomics revels a genus with tremendous synthesis potential of carbohydrate active enzymes and secondary metabolites.</title>
        <authorList>
            <person name="Sorensen T."/>
        </authorList>
    </citation>
    <scope>NUCLEOTIDE SEQUENCE [LARGE SCALE GENOMIC DNA]</scope>
    <source>
        <strain evidence="3 4">CBS 117206</strain>
    </source>
</reference>
<evidence type="ECO:0000256" key="1">
    <source>
        <dbReference type="SAM" id="MobiDB-lite"/>
    </source>
</evidence>
<proteinExistence type="predicted"/>
<dbReference type="EMBL" id="JAQQWP010000001">
    <property type="protein sequence ID" value="KAK8132292.1"/>
    <property type="molecule type" value="Genomic_DNA"/>
</dbReference>
<name>A0AAW0RBV2_9PEZI</name>
<comment type="caution">
    <text evidence="3">The sequence shown here is derived from an EMBL/GenBank/DDBJ whole genome shotgun (WGS) entry which is preliminary data.</text>
</comment>
<evidence type="ECO:0000313" key="3">
    <source>
        <dbReference type="EMBL" id="KAK8132292.1"/>
    </source>
</evidence>
<keyword evidence="4" id="KW-1185">Reference proteome</keyword>
<dbReference type="AlphaFoldDB" id="A0AAW0RBV2"/>
<dbReference type="PANTHER" id="PTHR42085">
    <property type="entry name" value="F-BOX DOMAIN-CONTAINING PROTEIN"/>
    <property type="match status" value="1"/>
</dbReference>